<protein>
    <submittedName>
        <fullName evidence="9">L-arabinose transport system permease protein AraQ</fullName>
    </submittedName>
</protein>
<dbReference type="PANTHER" id="PTHR43744:SF2">
    <property type="entry name" value="ARABINOOLIGOSACCHARIDES TRANSPORT SYSTEM PERMEASE PROTEIN ARAQ"/>
    <property type="match status" value="1"/>
</dbReference>
<dbReference type="SUPFAM" id="SSF161098">
    <property type="entry name" value="MetI-like"/>
    <property type="match status" value="1"/>
</dbReference>
<keyword evidence="10" id="KW-1185">Reference proteome</keyword>
<comment type="similarity">
    <text evidence="7">Belongs to the binding-protein-dependent transport system permease family.</text>
</comment>
<dbReference type="RefSeq" id="WP_236346709.1">
    <property type="nucleotide sequence ID" value="NZ_CAKMMF010000042.1"/>
</dbReference>
<feature type="transmembrane region" description="Helical" evidence="7">
    <location>
        <begin position="12"/>
        <end position="33"/>
    </location>
</feature>
<feature type="transmembrane region" description="Helical" evidence="7">
    <location>
        <begin position="72"/>
        <end position="95"/>
    </location>
</feature>
<evidence type="ECO:0000256" key="5">
    <source>
        <dbReference type="ARBA" id="ARBA00022989"/>
    </source>
</evidence>
<feature type="transmembrane region" description="Helical" evidence="7">
    <location>
        <begin position="140"/>
        <end position="159"/>
    </location>
</feature>
<evidence type="ECO:0000256" key="6">
    <source>
        <dbReference type="ARBA" id="ARBA00023136"/>
    </source>
</evidence>
<evidence type="ECO:0000256" key="7">
    <source>
        <dbReference type="RuleBase" id="RU363032"/>
    </source>
</evidence>
<dbReference type="Proteomes" id="UP000838686">
    <property type="component" value="Unassembled WGS sequence"/>
</dbReference>
<dbReference type="Gene3D" id="1.10.3720.10">
    <property type="entry name" value="MetI-like"/>
    <property type="match status" value="1"/>
</dbReference>
<feature type="transmembrane region" description="Helical" evidence="7">
    <location>
        <begin position="107"/>
        <end position="128"/>
    </location>
</feature>
<organism evidence="9 10">
    <name type="scientific">Paenibacillus plantiphilus</name>
    <dbReference type="NCBI Taxonomy" id="2905650"/>
    <lineage>
        <taxon>Bacteria</taxon>
        <taxon>Bacillati</taxon>
        <taxon>Bacillota</taxon>
        <taxon>Bacilli</taxon>
        <taxon>Bacillales</taxon>
        <taxon>Paenibacillaceae</taxon>
        <taxon>Paenibacillus</taxon>
    </lineage>
</organism>
<dbReference type="EMBL" id="CAKMMF010000042">
    <property type="protein sequence ID" value="CAH1223451.1"/>
    <property type="molecule type" value="Genomic_DNA"/>
</dbReference>
<keyword evidence="2 7" id="KW-0813">Transport</keyword>
<sequence>MKQSNQTLKKTLLYLALIIGVLITIIPFYWMIIGATNKSGDVFNIPPTFLPGSNLLENLTNLNESILIWKSLFNSLFIAITYTLIGLVLCAAAGYAFAKFDFKGRNVIFVILILSMMIPYQATIIPLFQLFAKLDWMNTYSAVILPQLVYVFPIFLMRQNMKALPDSLIEAARIDSAGEFYIFFRIALPTMKPALAAVAIFLFNHQWNNFMWPLVVMNTKDMFTLPVALSTLAGQDSIDYGQAMLGTTISVLPVIVIFLFMQKHFVSGILGGAVKG</sequence>
<dbReference type="CDD" id="cd06261">
    <property type="entry name" value="TM_PBP2"/>
    <property type="match status" value="1"/>
</dbReference>
<evidence type="ECO:0000256" key="1">
    <source>
        <dbReference type="ARBA" id="ARBA00004651"/>
    </source>
</evidence>
<dbReference type="Pfam" id="PF00528">
    <property type="entry name" value="BPD_transp_1"/>
    <property type="match status" value="1"/>
</dbReference>
<evidence type="ECO:0000313" key="10">
    <source>
        <dbReference type="Proteomes" id="UP000838686"/>
    </source>
</evidence>
<comment type="caution">
    <text evidence="9">The sequence shown here is derived from an EMBL/GenBank/DDBJ whole genome shotgun (WGS) entry which is preliminary data.</text>
</comment>
<dbReference type="PANTHER" id="PTHR43744">
    <property type="entry name" value="ABC TRANSPORTER PERMEASE PROTEIN MG189-RELATED-RELATED"/>
    <property type="match status" value="1"/>
</dbReference>
<feature type="transmembrane region" description="Helical" evidence="7">
    <location>
        <begin position="240"/>
        <end position="260"/>
    </location>
</feature>
<gene>
    <name evidence="9" type="primary">araQ_10</name>
    <name evidence="9" type="ORF">PAECIP111893_04976</name>
</gene>
<keyword evidence="3" id="KW-1003">Cell membrane</keyword>
<keyword evidence="5 7" id="KW-1133">Transmembrane helix</keyword>
<name>A0ABM9CUW7_9BACL</name>
<evidence type="ECO:0000256" key="3">
    <source>
        <dbReference type="ARBA" id="ARBA00022475"/>
    </source>
</evidence>
<proteinExistence type="inferred from homology"/>
<keyword evidence="4 7" id="KW-0812">Transmembrane</keyword>
<keyword evidence="6 7" id="KW-0472">Membrane</keyword>
<reference evidence="9" key="1">
    <citation type="submission" date="2022-01" db="EMBL/GenBank/DDBJ databases">
        <authorList>
            <person name="Criscuolo A."/>
        </authorList>
    </citation>
    <scope>NUCLEOTIDE SEQUENCE</scope>
    <source>
        <strain evidence="9">CIP111893</strain>
    </source>
</reference>
<evidence type="ECO:0000313" key="9">
    <source>
        <dbReference type="EMBL" id="CAH1223451.1"/>
    </source>
</evidence>
<feature type="domain" description="ABC transmembrane type-1" evidence="8">
    <location>
        <begin position="72"/>
        <end position="261"/>
    </location>
</feature>
<dbReference type="InterPro" id="IPR000515">
    <property type="entry name" value="MetI-like"/>
</dbReference>
<dbReference type="InterPro" id="IPR035906">
    <property type="entry name" value="MetI-like_sf"/>
</dbReference>
<evidence type="ECO:0000259" key="8">
    <source>
        <dbReference type="PROSITE" id="PS50928"/>
    </source>
</evidence>
<evidence type="ECO:0000256" key="4">
    <source>
        <dbReference type="ARBA" id="ARBA00022692"/>
    </source>
</evidence>
<comment type="subcellular location">
    <subcellularLocation>
        <location evidence="1 7">Cell membrane</location>
        <topology evidence="1 7">Multi-pass membrane protein</topology>
    </subcellularLocation>
</comment>
<feature type="transmembrane region" description="Helical" evidence="7">
    <location>
        <begin position="180"/>
        <end position="203"/>
    </location>
</feature>
<evidence type="ECO:0000256" key="2">
    <source>
        <dbReference type="ARBA" id="ARBA00022448"/>
    </source>
</evidence>
<accession>A0ABM9CUW7</accession>
<dbReference type="PROSITE" id="PS50928">
    <property type="entry name" value="ABC_TM1"/>
    <property type="match status" value="1"/>
</dbReference>